<feature type="region of interest" description="Disordered" evidence="1">
    <location>
        <begin position="1"/>
        <end position="23"/>
    </location>
</feature>
<dbReference type="InterPro" id="IPR010982">
    <property type="entry name" value="Lambda_DNA-bd_dom_sf"/>
</dbReference>
<evidence type="ECO:0000256" key="1">
    <source>
        <dbReference type="SAM" id="MobiDB-lite"/>
    </source>
</evidence>
<dbReference type="Gene3D" id="3.30.450.180">
    <property type="match status" value="1"/>
</dbReference>
<dbReference type="Gene3D" id="1.10.260.40">
    <property type="entry name" value="lambda repressor-like DNA-binding domains"/>
    <property type="match status" value="1"/>
</dbReference>
<dbReference type="InterPro" id="IPR001387">
    <property type="entry name" value="Cro/C1-type_HTH"/>
</dbReference>
<organism evidence="3 4">
    <name type="scientific">Streptomyces jumonjinensis</name>
    <dbReference type="NCBI Taxonomy" id="1945"/>
    <lineage>
        <taxon>Bacteria</taxon>
        <taxon>Bacillati</taxon>
        <taxon>Actinomycetota</taxon>
        <taxon>Actinomycetes</taxon>
        <taxon>Kitasatosporales</taxon>
        <taxon>Streptomycetaceae</taxon>
        <taxon>Streptomyces</taxon>
    </lineage>
</organism>
<dbReference type="PANTHER" id="PTHR35010:SF2">
    <property type="entry name" value="BLL4672 PROTEIN"/>
    <property type="match status" value="1"/>
</dbReference>
<dbReference type="SMART" id="SM00530">
    <property type="entry name" value="HTH_XRE"/>
    <property type="match status" value="1"/>
</dbReference>
<evidence type="ECO:0000313" key="3">
    <source>
        <dbReference type="EMBL" id="MQT05055.1"/>
    </source>
</evidence>
<protein>
    <submittedName>
        <fullName evidence="3">Helix-turn-helix transcriptional regulator</fullName>
    </submittedName>
</protein>
<comment type="caution">
    <text evidence="3">The sequence shown here is derived from an EMBL/GenBank/DDBJ whole genome shotgun (WGS) entry which is preliminary data.</text>
</comment>
<reference evidence="3 4" key="1">
    <citation type="submission" date="2019-05" db="EMBL/GenBank/DDBJ databases">
        <title>Comparative genomics and metabolomics analyses of clavulanic acid producing Streptomyces species provides insight into specialized metabolism and evolution of beta-lactam biosynthetic gene clusters.</title>
        <authorList>
            <person name="Moore M.A."/>
            <person name="Cruz-Morales P."/>
            <person name="Barona Gomez F."/>
            <person name="Kapil T."/>
        </authorList>
    </citation>
    <scope>NUCLEOTIDE SEQUENCE [LARGE SCALE GENOMIC DNA]</scope>
    <source>
        <strain evidence="3 4">NRRL 5741</strain>
    </source>
</reference>
<dbReference type="Pfam" id="PF17765">
    <property type="entry name" value="MLTR_LBD"/>
    <property type="match status" value="1"/>
</dbReference>
<dbReference type="OrthoDB" id="3291396at2"/>
<dbReference type="PROSITE" id="PS50943">
    <property type="entry name" value="HTH_CROC1"/>
    <property type="match status" value="1"/>
</dbReference>
<dbReference type="PANTHER" id="PTHR35010">
    <property type="entry name" value="BLL4672 PROTEIN-RELATED"/>
    <property type="match status" value="1"/>
</dbReference>
<dbReference type="AlphaFoldDB" id="A0A646KS57"/>
<feature type="domain" description="HTH cro/C1-type" evidence="2">
    <location>
        <begin position="54"/>
        <end position="107"/>
    </location>
</feature>
<gene>
    <name evidence="3" type="ORF">FF041_34445</name>
</gene>
<sequence length="284" mass="32480">MSIQTRAGMRDRRGLMSDQHHRANGSGANDLGIFLAHWRARMDHRRIPGIDGGRRRLKPGLTQNETAQLAGVSSAWYRELESGSERRFSDEFLHKLAGVLRLDADERSALFRLAGNTPTPWLTAPQGPIGEDLRTIIDRMLPSPAYVSNLVWDVLAHNSPAEDDWFFWVGYERNFMRFAFLYPEAREILVNWEKDWAAPSLAQIRFAIIAHPESVELQQLRDEILDGSPEARELWSSQRNRAHPYGDVRRLRSPEHPGREAEVRITAFSPLANCDLRLVILLLV</sequence>
<dbReference type="SUPFAM" id="SSF47413">
    <property type="entry name" value="lambda repressor-like DNA-binding domains"/>
    <property type="match status" value="1"/>
</dbReference>
<dbReference type="CDD" id="cd00093">
    <property type="entry name" value="HTH_XRE"/>
    <property type="match status" value="1"/>
</dbReference>
<keyword evidence="4" id="KW-1185">Reference proteome</keyword>
<name>A0A646KS57_STRJU</name>
<dbReference type="Proteomes" id="UP000419138">
    <property type="component" value="Unassembled WGS sequence"/>
</dbReference>
<evidence type="ECO:0000259" key="2">
    <source>
        <dbReference type="PROSITE" id="PS50943"/>
    </source>
</evidence>
<evidence type="ECO:0000313" key="4">
    <source>
        <dbReference type="Proteomes" id="UP000419138"/>
    </source>
</evidence>
<dbReference type="InterPro" id="IPR041413">
    <property type="entry name" value="MLTR_LBD"/>
</dbReference>
<proteinExistence type="predicted"/>
<dbReference type="EMBL" id="VCLA01000197">
    <property type="protein sequence ID" value="MQT05055.1"/>
    <property type="molecule type" value="Genomic_DNA"/>
</dbReference>
<dbReference type="Pfam" id="PF13560">
    <property type="entry name" value="HTH_31"/>
    <property type="match status" value="1"/>
</dbReference>
<feature type="compositionally biased region" description="Basic and acidic residues" evidence="1">
    <location>
        <begin position="8"/>
        <end position="21"/>
    </location>
</feature>
<dbReference type="GO" id="GO:0003677">
    <property type="term" value="F:DNA binding"/>
    <property type="evidence" value="ECO:0007669"/>
    <property type="project" value="InterPro"/>
</dbReference>
<accession>A0A646KS57</accession>